<gene>
    <name evidence="1" type="ORF">DND132_2792</name>
</gene>
<dbReference type="KEGG" id="ddn:DND132_2792"/>
<evidence type="ECO:0000313" key="1">
    <source>
        <dbReference type="EMBL" id="EGB15995.1"/>
    </source>
</evidence>
<protein>
    <submittedName>
        <fullName evidence="1">Uncharacterized protein</fullName>
    </submittedName>
</protein>
<dbReference type="EMBL" id="CP003220">
    <property type="protein sequence ID" value="EGB15995.1"/>
    <property type="molecule type" value="Genomic_DNA"/>
</dbReference>
<proteinExistence type="predicted"/>
<accession>F0JJ96</accession>
<name>F0JJ96_9BACT</name>
<organism evidence="1 2">
    <name type="scientific">Pseudodesulfovibrio mercurii</name>
    <dbReference type="NCBI Taxonomy" id="641491"/>
    <lineage>
        <taxon>Bacteria</taxon>
        <taxon>Pseudomonadati</taxon>
        <taxon>Thermodesulfobacteriota</taxon>
        <taxon>Desulfovibrionia</taxon>
        <taxon>Desulfovibrionales</taxon>
        <taxon>Desulfovibrionaceae</taxon>
    </lineage>
</organism>
<dbReference type="SMR" id="F0JJ96"/>
<dbReference type="RefSeq" id="WP_014323421.1">
    <property type="nucleotide sequence ID" value="NC_016803.1"/>
</dbReference>
<evidence type="ECO:0000313" key="2">
    <source>
        <dbReference type="Proteomes" id="UP000007845"/>
    </source>
</evidence>
<dbReference type="STRING" id="641491.DND132_2792"/>
<dbReference type="HOGENOM" id="CLU_2205791_0_0_7"/>
<dbReference type="AlphaFoldDB" id="F0JJ96"/>
<dbReference type="Proteomes" id="UP000007845">
    <property type="component" value="Chromosome"/>
</dbReference>
<sequence>MFDSLTEVLDTEGCGIHGFQKCAALALEQGAEDAVNAAPCLLLAAAAEQFVNLYEGQPLPTEVAEEEYRRFSAYVAELGEAFASGEENKRVAAMNGIAAGIIESKRA</sequence>
<reference evidence="1 2" key="1">
    <citation type="journal article" date="2011" name="J. Bacteriol.">
        <title>Genome sequence of the mercury-methylating strain Desulfovibrio desulfuricans ND132.</title>
        <authorList>
            <person name="Brown S.D."/>
            <person name="Gilmour C.C."/>
            <person name="Kucken A.M."/>
            <person name="Wall J.D."/>
            <person name="Elias D.A."/>
            <person name="Brandt C.C."/>
            <person name="Podar M."/>
            <person name="Chertkov O."/>
            <person name="Held B."/>
            <person name="Bruce D.C."/>
            <person name="Detter J.C."/>
            <person name="Tapia R."/>
            <person name="Han C.S."/>
            <person name="Goodwin L.A."/>
            <person name="Cheng J.F."/>
            <person name="Pitluck S."/>
            <person name="Woyke T."/>
            <person name="Mikhailova N."/>
            <person name="Ivanova N.N."/>
            <person name="Han J."/>
            <person name="Lucas S."/>
            <person name="Lapidus A.L."/>
            <person name="Land M.L."/>
            <person name="Hauser L.J."/>
            <person name="Palumbo A.V."/>
        </authorList>
    </citation>
    <scope>NUCLEOTIDE SEQUENCE [LARGE SCALE GENOMIC DNA]</scope>
    <source>
        <strain evidence="1 2">ND132</strain>
    </source>
</reference>
<keyword evidence="2" id="KW-1185">Reference proteome</keyword>